<dbReference type="Proteomes" id="UP000263014">
    <property type="component" value="Unassembled WGS sequence"/>
</dbReference>
<comment type="caution">
    <text evidence="1">The sequence shown here is derived from an EMBL/GenBank/DDBJ whole genome shotgun (WGS) entry which is preliminary data.</text>
</comment>
<accession>A0A374NXK2</accession>
<reference evidence="1 2" key="1">
    <citation type="submission" date="2018-08" db="EMBL/GenBank/DDBJ databases">
        <title>A genome reference for cultivated species of the human gut microbiota.</title>
        <authorList>
            <person name="Zou Y."/>
            <person name="Xue W."/>
            <person name="Luo G."/>
        </authorList>
    </citation>
    <scope>NUCLEOTIDE SEQUENCE [LARGE SCALE GENOMIC DNA]</scope>
    <source>
        <strain evidence="1 2">TM09-12</strain>
    </source>
</reference>
<name>A0A374NXK2_9FIRM</name>
<gene>
    <name evidence="1" type="ORF">DXD79_33875</name>
</gene>
<evidence type="ECO:0000313" key="2">
    <source>
        <dbReference type="Proteomes" id="UP000263014"/>
    </source>
</evidence>
<evidence type="ECO:0000313" key="1">
    <source>
        <dbReference type="EMBL" id="RGI93996.1"/>
    </source>
</evidence>
<organism evidence="1 2">
    <name type="scientific">Hungatella hathewayi</name>
    <dbReference type="NCBI Taxonomy" id="154046"/>
    <lineage>
        <taxon>Bacteria</taxon>
        <taxon>Bacillati</taxon>
        <taxon>Bacillota</taxon>
        <taxon>Clostridia</taxon>
        <taxon>Lachnospirales</taxon>
        <taxon>Lachnospiraceae</taxon>
        <taxon>Hungatella</taxon>
    </lineage>
</organism>
<dbReference type="AlphaFoldDB" id="A0A374NXK2"/>
<dbReference type="EMBL" id="QSON01000047">
    <property type="protein sequence ID" value="RGI93996.1"/>
    <property type="molecule type" value="Genomic_DNA"/>
</dbReference>
<proteinExistence type="predicted"/>
<protein>
    <submittedName>
        <fullName evidence="1">Uncharacterized protein</fullName>
    </submittedName>
</protein>
<sequence>MAVREYHYQTGQVMAIKENKSFTGTQISCRSLLQGKGHGVSVSTARCLSNVLNCFIQLSKNMKEENRLSYIPRWKRAEA</sequence>